<evidence type="ECO:0000313" key="9">
    <source>
        <dbReference type="EMBL" id="MBB6340394.1"/>
    </source>
</evidence>
<keyword evidence="3" id="KW-0645">Protease</keyword>
<accession>A0A7X0BSC5</accession>
<comment type="subcellular location">
    <subcellularLocation>
        <location evidence="1">Cell membrane</location>
        <topology evidence="1">Multi-pass membrane protein</topology>
    </subcellularLocation>
</comment>
<evidence type="ECO:0000256" key="4">
    <source>
        <dbReference type="ARBA" id="ARBA00022692"/>
    </source>
</evidence>
<proteinExistence type="predicted"/>
<evidence type="ECO:0000256" key="3">
    <source>
        <dbReference type="ARBA" id="ARBA00022670"/>
    </source>
</evidence>
<keyword evidence="7 8" id="KW-0472">Membrane</keyword>
<feature type="transmembrane region" description="Helical" evidence="8">
    <location>
        <begin position="198"/>
        <end position="220"/>
    </location>
</feature>
<feature type="transmembrane region" description="Helical" evidence="8">
    <location>
        <begin position="52"/>
        <end position="68"/>
    </location>
</feature>
<protein>
    <submittedName>
        <fullName evidence="9">Exosortase B</fullName>
    </submittedName>
</protein>
<dbReference type="NCBIfam" id="TIGR03113">
    <property type="entry name" value="exosort_XrtB"/>
    <property type="match status" value="1"/>
</dbReference>
<comment type="caution">
    <text evidence="9">The sequence shown here is derived from an EMBL/GenBank/DDBJ whole genome shotgun (WGS) entry which is preliminary data.</text>
</comment>
<dbReference type="NCBIfam" id="TIGR04178">
    <property type="entry name" value="exo_archaeo"/>
    <property type="match status" value="1"/>
</dbReference>
<dbReference type="GO" id="GO:0006508">
    <property type="term" value="P:proteolysis"/>
    <property type="evidence" value="ECO:0007669"/>
    <property type="project" value="UniProtKB-KW"/>
</dbReference>
<name>A0A7X0BSC5_9PSED</name>
<dbReference type="GO" id="GO:0005886">
    <property type="term" value="C:plasma membrane"/>
    <property type="evidence" value="ECO:0007669"/>
    <property type="project" value="UniProtKB-SubCell"/>
</dbReference>
<evidence type="ECO:0000256" key="8">
    <source>
        <dbReference type="SAM" id="Phobius"/>
    </source>
</evidence>
<sequence length="305" mass="33764">MSADPAVLSVSRAERRIEPFLLVTLAGLALLYLPTLWRLFNGLWRDEGQAHGPMILAIALWLIYRDWAQLRQAGEEFICRPVAAQRPALWVGGTLLLIGLALYVIGRSQSIEFIELGSLIWVLGGALLVLFGPRALRLAWFPLFFMLFMIPLPGLLVAAVTMPMKIAVSYCAEWVLYGLGYPIARTGVILQIGQYQLLVADACAGLHTLLTLEALGLLYLNLFRHESLLRNALLATLIIPISFTANVIRVMLLSLITYYFGDEVGQGYLHGFSGMVLFATAFILVIGTDSLIRLCVREKSSEVMP</sequence>
<dbReference type="AlphaFoldDB" id="A0A7X0BSC5"/>
<evidence type="ECO:0000256" key="7">
    <source>
        <dbReference type="ARBA" id="ARBA00023136"/>
    </source>
</evidence>
<dbReference type="InterPro" id="IPR017544">
    <property type="entry name" value="Exosortase-2"/>
</dbReference>
<evidence type="ECO:0000256" key="6">
    <source>
        <dbReference type="ARBA" id="ARBA00022989"/>
    </source>
</evidence>
<organism evidence="9 10">
    <name type="scientific">Pseudomonas fluvialis</name>
    <dbReference type="NCBI Taxonomy" id="1793966"/>
    <lineage>
        <taxon>Bacteria</taxon>
        <taxon>Pseudomonadati</taxon>
        <taxon>Pseudomonadota</taxon>
        <taxon>Gammaproteobacteria</taxon>
        <taxon>Pseudomonadales</taxon>
        <taxon>Pseudomonadaceae</taxon>
        <taxon>Pseudomonas</taxon>
    </lineage>
</organism>
<reference evidence="9 10" key="1">
    <citation type="submission" date="2020-08" db="EMBL/GenBank/DDBJ databases">
        <title>Functional genomics of gut bacteria from endangered species of beetles.</title>
        <authorList>
            <person name="Carlos-Shanley C."/>
        </authorList>
    </citation>
    <scope>NUCLEOTIDE SEQUENCE [LARGE SCALE GENOMIC DNA]</scope>
    <source>
        <strain evidence="9 10">S00202</strain>
    </source>
</reference>
<feature type="transmembrane region" description="Helical" evidence="8">
    <location>
        <begin position="88"/>
        <end position="106"/>
    </location>
</feature>
<dbReference type="RefSeq" id="WP_221445035.1">
    <property type="nucleotide sequence ID" value="NZ_JACHLL010000001.1"/>
</dbReference>
<dbReference type="Proteomes" id="UP000557193">
    <property type="component" value="Unassembled WGS sequence"/>
</dbReference>
<feature type="transmembrane region" description="Helical" evidence="8">
    <location>
        <begin position="272"/>
        <end position="296"/>
    </location>
</feature>
<keyword evidence="10" id="KW-1185">Reference proteome</keyword>
<dbReference type="InterPro" id="IPR019127">
    <property type="entry name" value="Exosortase"/>
</dbReference>
<feature type="transmembrane region" description="Helical" evidence="8">
    <location>
        <begin position="138"/>
        <end position="162"/>
    </location>
</feature>
<feature type="transmembrane region" description="Helical" evidence="8">
    <location>
        <begin position="232"/>
        <end position="260"/>
    </location>
</feature>
<evidence type="ECO:0000256" key="2">
    <source>
        <dbReference type="ARBA" id="ARBA00022475"/>
    </source>
</evidence>
<dbReference type="EMBL" id="JACHLL010000001">
    <property type="protein sequence ID" value="MBB6340394.1"/>
    <property type="molecule type" value="Genomic_DNA"/>
</dbReference>
<keyword evidence="5" id="KW-0378">Hydrolase</keyword>
<feature type="transmembrane region" description="Helical" evidence="8">
    <location>
        <begin position="20"/>
        <end position="40"/>
    </location>
</feature>
<dbReference type="Pfam" id="PF09721">
    <property type="entry name" value="Exosortase_EpsH"/>
    <property type="match status" value="1"/>
</dbReference>
<dbReference type="InterPro" id="IPR026392">
    <property type="entry name" value="Exo/Archaeosortase_dom"/>
</dbReference>
<dbReference type="InterPro" id="IPR013426">
    <property type="entry name" value="EpsH-like"/>
</dbReference>
<dbReference type="GO" id="GO:0008233">
    <property type="term" value="F:peptidase activity"/>
    <property type="evidence" value="ECO:0007669"/>
    <property type="project" value="UniProtKB-KW"/>
</dbReference>
<evidence type="ECO:0000256" key="5">
    <source>
        <dbReference type="ARBA" id="ARBA00022801"/>
    </source>
</evidence>
<keyword evidence="4 8" id="KW-0812">Transmembrane</keyword>
<keyword evidence="2" id="KW-1003">Cell membrane</keyword>
<feature type="transmembrane region" description="Helical" evidence="8">
    <location>
        <begin position="113"/>
        <end position="132"/>
    </location>
</feature>
<keyword evidence="6 8" id="KW-1133">Transmembrane helix</keyword>
<evidence type="ECO:0000313" key="10">
    <source>
        <dbReference type="Proteomes" id="UP000557193"/>
    </source>
</evidence>
<evidence type="ECO:0000256" key="1">
    <source>
        <dbReference type="ARBA" id="ARBA00004651"/>
    </source>
</evidence>
<gene>
    <name evidence="9" type="ORF">HNP49_000544</name>
</gene>
<dbReference type="NCBIfam" id="TIGR02602">
    <property type="entry name" value="8TM_EpsH"/>
    <property type="match status" value="1"/>
</dbReference>